<proteinExistence type="predicted"/>
<comment type="caution">
    <text evidence="2">The sequence shown here is derived from an EMBL/GenBank/DDBJ whole genome shotgun (WGS) entry which is preliminary data.</text>
</comment>
<dbReference type="RefSeq" id="WP_216062888.1">
    <property type="nucleotide sequence ID" value="NZ_JAHKPP010000006.1"/>
</dbReference>
<accession>A0AAW7X909</accession>
<protein>
    <recommendedName>
        <fullName evidence="4">Nitrate/nitrite sensing protein domain-containing protein</fullName>
    </recommendedName>
</protein>
<gene>
    <name evidence="2" type="ORF">Q4521_10595</name>
</gene>
<evidence type="ECO:0000256" key="1">
    <source>
        <dbReference type="SAM" id="Phobius"/>
    </source>
</evidence>
<evidence type="ECO:0008006" key="4">
    <source>
        <dbReference type="Google" id="ProtNLM"/>
    </source>
</evidence>
<evidence type="ECO:0000313" key="2">
    <source>
        <dbReference type="EMBL" id="MDO6422922.1"/>
    </source>
</evidence>
<reference evidence="2" key="1">
    <citation type="submission" date="2023-07" db="EMBL/GenBank/DDBJ databases">
        <title>Genome content predicts the carbon catabolic preferences of heterotrophic bacteria.</title>
        <authorList>
            <person name="Gralka M."/>
        </authorList>
    </citation>
    <scope>NUCLEOTIDE SEQUENCE</scope>
    <source>
        <strain evidence="2">I3M17_2</strain>
    </source>
</reference>
<keyword evidence="1" id="KW-0472">Membrane</keyword>
<sequence>MAKERIAMGASIGFVGMVALAVIAGSIYALLHLLHTQRRRAEVRGVQWVQALRMLLMHVQRHRGLVSMYHNGELSVMEEIVLLRETIARDLGKISFVGEWINENQDWQGLTQHWARLSVGCLSMTSEKSFDQHCRIIVSVLAILEDVANYHYLNRSNFNEVKVLWHELLLIGELVGQSRALGVRILGYRSGDAQLSEHKKRIQAGLCEIEGLLGKASTRKKLSTSDMAALVEFIAFVRIQLIDNIGPVSANEYFTKATDTIDLIYERFDIEMLLLCRQLGIDK</sequence>
<name>A0AAW7X909_9GAMM</name>
<organism evidence="2 3">
    <name type="scientific">Saccharophagus degradans</name>
    <dbReference type="NCBI Taxonomy" id="86304"/>
    <lineage>
        <taxon>Bacteria</taxon>
        <taxon>Pseudomonadati</taxon>
        <taxon>Pseudomonadota</taxon>
        <taxon>Gammaproteobacteria</taxon>
        <taxon>Cellvibrionales</taxon>
        <taxon>Cellvibrionaceae</taxon>
        <taxon>Saccharophagus</taxon>
    </lineage>
</organism>
<dbReference type="EMBL" id="JAUOPB010000007">
    <property type="protein sequence ID" value="MDO6422922.1"/>
    <property type="molecule type" value="Genomic_DNA"/>
</dbReference>
<dbReference type="Proteomes" id="UP001169760">
    <property type="component" value="Unassembled WGS sequence"/>
</dbReference>
<keyword evidence="1" id="KW-1133">Transmembrane helix</keyword>
<evidence type="ECO:0000313" key="3">
    <source>
        <dbReference type="Proteomes" id="UP001169760"/>
    </source>
</evidence>
<dbReference type="AlphaFoldDB" id="A0AAW7X909"/>
<keyword evidence="1" id="KW-0812">Transmembrane</keyword>
<feature type="transmembrane region" description="Helical" evidence="1">
    <location>
        <begin position="6"/>
        <end position="31"/>
    </location>
</feature>